<dbReference type="EMBL" id="AONG01000012">
    <property type="protein sequence ID" value="KIQ68985.1"/>
    <property type="molecule type" value="Genomic_DNA"/>
</dbReference>
<evidence type="ECO:0000313" key="1">
    <source>
        <dbReference type="EMBL" id="KIQ68985.1"/>
    </source>
</evidence>
<reference evidence="1 2" key="1">
    <citation type="submission" date="2013-01" db="EMBL/GenBank/DDBJ databases">
        <authorList>
            <person name="Fiebig A."/>
            <person name="Goeker M."/>
            <person name="Klenk H.-P.P."/>
        </authorList>
    </citation>
    <scope>NUCLEOTIDE SEQUENCE [LARGE SCALE GENOMIC DNA]</scope>
    <source>
        <strain evidence="1 2">DSM 24838</strain>
    </source>
</reference>
<dbReference type="Proteomes" id="UP000035100">
    <property type="component" value="Unassembled WGS sequence"/>
</dbReference>
<gene>
    <name evidence="1" type="ORF">Wenmar_02718</name>
</gene>
<protein>
    <submittedName>
        <fullName evidence="1">Uncharacterized protein</fullName>
    </submittedName>
</protein>
<comment type="caution">
    <text evidence="1">The sequence shown here is derived from an EMBL/GenBank/DDBJ whole genome shotgun (WGS) entry which is preliminary data.</text>
</comment>
<dbReference type="STRING" id="1123501.Wenmar_02718"/>
<name>A0A0D0NKZ9_9RHOB</name>
<evidence type="ECO:0000313" key="2">
    <source>
        <dbReference type="Proteomes" id="UP000035100"/>
    </source>
</evidence>
<keyword evidence="2" id="KW-1185">Reference proteome</keyword>
<sequence>MVGDNSWMIAFVNDLSEIARKRGLADFAADLEILSQKHRECPGHVAAPQGRPVRNDGAGAVLPFAQLRGER</sequence>
<accession>A0A0D0NKZ9</accession>
<organism evidence="1 2">
    <name type="scientific">Wenxinia marina DSM 24838</name>
    <dbReference type="NCBI Taxonomy" id="1123501"/>
    <lineage>
        <taxon>Bacteria</taxon>
        <taxon>Pseudomonadati</taxon>
        <taxon>Pseudomonadota</taxon>
        <taxon>Alphaproteobacteria</taxon>
        <taxon>Rhodobacterales</taxon>
        <taxon>Roseobacteraceae</taxon>
        <taxon>Wenxinia</taxon>
    </lineage>
</organism>
<dbReference type="AlphaFoldDB" id="A0A0D0NKZ9"/>
<proteinExistence type="predicted"/>